<keyword evidence="5" id="KW-0132">Cell division</keyword>
<evidence type="ECO:0000256" key="8">
    <source>
        <dbReference type="ARBA" id="ARBA00023136"/>
    </source>
</evidence>
<evidence type="ECO:0000256" key="1">
    <source>
        <dbReference type="ARBA" id="ARBA00004651"/>
    </source>
</evidence>
<reference evidence="13 14" key="1">
    <citation type="journal article" date="2011" name="Stand. Genomic Sci.">
        <title>Complete genome sequence of the thermophilic sulfur-reducer Hippea maritima type strain (MH(2)).</title>
        <authorList>
            <person name="Huntemann M."/>
            <person name="Lu M."/>
            <person name="Nolan M."/>
            <person name="Lapidus A."/>
            <person name="Lucas S."/>
            <person name="Hammon N."/>
            <person name="Deshpande S."/>
            <person name="Cheng J.F."/>
            <person name="Tapia R."/>
            <person name="Han C."/>
            <person name="Goodwin L."/>
            <person name="Pitluck S."/>
            <person name="Liolios K."/>
            <person name="Pagani I."/>
            <person name="Ivanova N."/>
            <person name="Ovchinikova G."/>
            <person name="Pati A."/>
            <person name="Chen A."/>
            <person name="Palaniappan K."/>
            <person name="Land M."/>
            <person name="Hauser L."/>
            <person name="Jeffries C.D."/>
            <person name="Detter J.C."/>
            <person name="Brambilla E.M."/>
            <person name="Rohde M."/>
            <person name="Spring S."/>
            <person name="Goker M."/>
            <person name="Woyke T."/>
            <person name="Bristow J."/>
            <person name="Eisen J.A."/>
            <person name="Markowitz V."/>
            <person name="Hugenholtz P."/>
            <person name="Kyrpides N.C."/>
            <person name="Klenk H.P."/>
            <person name="Mavromatis K."/>
        </authorList>
    </citation>
    <scope>NUCLEOTIDE SEQUENCE [LARGE SCALE GENOMIC DNA]</scope>
    <source>
        <strain evidence="14">ATCC 700847 / DSM 10411 / MH2</strain>
    </source>
</reference>
<evidence type="ECO:0000256" key="4">
    <source>
        <dbReference type="ARBA" id="ARBA00022475"/>
    </source>
</evidence>
<dbReference type="RefSeq" id="WP_013681042.1">
    <property type="nucleotide sequence ID" value="NC_015318.1"/>
</dbReference>
<keyword evidence="4" id="KW-1003">Cell membrane</keyword>
<dbReference type="Gene3D" id="3.30.70.3040">
    <property type="match status" value="1"/>
</dbReference>
<sequence length="276" mass="32460">MKKDNVRIALFFVFISFVLSMSILMSIFFVMNNYIQQKKSRTPLYIFCSTNATMKDVEKLVDKLKQKEGVLSVKLITKQSAFNEMVKKFSIDRELFNTNPFPYSIEVFFQPSYTTKDYFNRFASSINNPIVEDVKYPKTLLGDIENLHQRLLYFSEVVIGLLYSVEFIVFVSLMTIFYSHRKFDYDTLKFFGIKRLTILKLFLKETILPAVWGFFFSIILVLALYFLYNKYAQIPYISKELLENSQKSTFVFNVAIGFLFTFISSVLVFFVNDEKV</sequence>
<dbReference type="HOGENOM" id="CLU_1000123_0_0_7"/>
<keyword evidence="6 10" id="KW-0812">Transmembrane</keyword>
<keyword evidence="14" id="KW-1185">Reference proteome</keyword>
<evidence type="ECO:0000256" key="5">
    <source>
        <dbReference type="ARBA" id="ARBA00022618"/>
    </source>
</evidence>
<evidence type="ECO:0000256" key="3">
    <source>
        <dbReference type="ARBA" id="ARBA00021907"/>
    </source>
</evidence>
<comment type="similarity">
    <text evidence="2">Belongs to the ABC-4 integral membrane protein family. FtsX subfamily.</text>
</comment>
<dbReference type="KEGG" id="hmr:Hipma_0014"/>
<dbReference type="InterPro" id="IPR040690">
    <property type="entry name" value="FtsX_ECD"/>
</dbReference>
<feature type="domain" description="ABC3 transporter permease C-terminal" evidence="11">
    <location>
        <begin position="158"/>
        <end position="269"/>
    </location>
</feature>
<dbReference type="GO" id="GO:0005886">
    <property type="term" value="C:plasma membrane"/>
    <property type="evidence" value="ECO:0007669"/>
    <property type="project" value="UniProtKB-SubCell"/>
</dbReference>
<dbReference type="Pfam" id="PF18075">
    <property type="entry name" value="FtsX_ECD"/>
    <property type="match status" value="1"/>
</dbReference>
<evidence type="ECO:0000256" key="2">
    <source>
        <dbReference type="ARBA" id="ARBA00007379"/>
    </source>
</evidence>
<dbReference type="eggNOG" id="COG0577">
    <property type="taxonomic scope" value="Bacteria"/>
</dbReference>
<feature type="transmembrane region" description="Helical" evidence="10">
    <location>
        <begin position="207"/>
        <end position="228"/>
    </location>
</feature>
<dbReference type="EMBL" id="CP002606">
    <property type="protein sequence ID" value="AEA32997.1"/>
    <property type="molecule type" value="Genomic_DNA"/>
</dbReference>
<protein>
    <recommendedName>
        <fullName evidence="3">Cell division protein FtsX</fullName>
    </recommendedName>
</protein>
<evidence type="ECO:0000313" key="13">
    <source>
        <dbReference type="EMBL" id="AEA32997.1"/>
    </source>
</evidence>
<reference evidence="14" key="2">
    <citation type="submission" date="2011-03" db="EMBL/GenBank/DDBJ databases">
        <title>The complete genome of Hippea maritima DSM 10411.</title>
        <authorList>
            <consortium name="US DOE Joint Genome Institute (JGI-PGF)"/>
            <person name="Lucas S."/>
            <person name="Copeland A."/>
            <person name="Lapidus A."/>
            <person name="Bruce D."/>
            <person name="Goodwin L."/>
            <person name="Pitluck S."/>
            <person name="Peters L."/>
            <person name="Kyrpides N."/>
            <person name="Mavromatis K."/>
            <person name="Pagani I."/>
            <person name="Ivanova N."/>
            <person name="Mikhailova N."/>
            <person name="Lu M."/>
            <person name="Detter J.C."/>
            <person name="Tapia R."/>
            <person name="Han C."/>
            <person name="Land M."/>
            <person name="Hauser L."/>
            <person name="Markowitz V."/>
            <person name="Cheng J.-F."/>
            <person name="Hugenholtz P."/>
            <person name="Woyke T."/>
            <person name="Wu D."/>
            <person name="Spring S."/>
            <person name="Schroeder M."/>
            <person name="Brambilla E."/>
            <person name="Klenk H.-P."/>
            <person name="Eisen J.A."/>
        </authorList>
    </citation>
    <scope>NUCLEOTIDE SEQUENCE [LARGE SCALE GENOMIC DNA]</scope>
    <source>
        <strain evidence="14">ATCC 700847 / DSM 10411 / MH2</strain>
    </source>
</reference>
<feature type="transmembrane region" description="Helical" evidence="10">
    <location>
        <begin position="6"/>
        <end position="31"/>
    </location>
</feature>
<dbReference type="GO" id="GO:0051301">
    <property type="term" value="P:cell division"/>
    <property type="evidence" value="ECO:0007669"/>
    <property type="project" value="UniProtKB-KW"/>
</dbReference>
<comment type="subcellular location">
    <subcellularLocation>
        <location evidence="1">Cell membrane</location>
        <topology evidence="1">Multi-pass membrane protein</topology>
    </subcellularLocation>
</comment>
<dbReference type="PANTHER" id="PTHR47755:SF1">
    <property type="entry name" value="CELL DIVISION PROTEIN FTSX"/>
    <property type="match status" value="1"/>
</dbReference>
<keyword evidence="7 10" id="KW-1133">Transmembrane helix</keyword>
<name>F2LWF1_HIPMA</name>
<feature type="domain" description="FtsX extracellular" evidence="12">
    <location>
        <begin position="45"/>
        <end position="117"/>
    </location>
</feature>
<proteinExistence type="inferred from homology"/>
<dbReference type="PANTHER" id="PTHR47755">
    <property type="entry name" value="CELL DIVISION PROTEIN FTSX"/>
    <property type="match status" value="1"/>
</dbReference>
<keyword evidence="9" id="KW-0131">Cell cycle</keyword>
<evidence type="ECO:0000313" key="14">
    <source>
        <dbReference type="Proteomes" id="UP000008139"/>
    </source>
</evidence>
<evidence type="ECO:0000256" key="10">
    <source>
        <dbReference type="SAM" id="Phobius"/>
    </source>
</evidence>
<dbReference type="OrthoDB" id="5501454at2"/>
<dbReference type="Pfam" id="PF02687">
    <property type="entry name" value="FtsX"/>
    <property type="match status" value="1"/>
</dbReference>
<evidence type="ECO:0000259" key="11">
    <source>
        <dbReference type="Pfam" id="PF02687"/>
    </source>
</evidence>
<gene>
    <name evidence="13" type="ordered locus">Hipma_0014</name>
</gene>
<dbReference type="InterPro" id="IPR004513">
    <property type="entry name" value="FtsX"/>
</dbReference>
<dbReference type="InterPro" id="IPR003838">
    <property type="entry name" value="ABC3_permease_C"/>
</dbReference>
<dbReference type="AlphaFoldDB" id="F2LWF1"/>
<evidence type="ECO:0000259" key="12">
    <source>
        <dbReference type="Pfam" id="PF18075"/>
    </source>
</evidence>
<dbReference type="STRING" id="760142.Hipma_0014"/>
<accession>F2LWF1</accession>
<feature type="transmembrane region" description="Helical" evidence="10">
    <location>
        <begin position="157"/>
        <end position="178"/>
    </location>
</feature>
<evidence type="ECO:0000256" key="7">
    <source>
        <dbReference type="ARBA" id="ARBA00022989"/>
    </source>
</evidence>
<evidence type="ECO:0000256" key="9">
    <source>
        <dbReference type="ARBA" id="ARBA00023306"/>
    </source>
</evidence>
<dbReference type="Proteomes" id="UP000008139">
    <property type="component" value="Chromosome"/>
</dbReference>
<organism evidence="13 14">
    <name type="scientific">Hippea maritima (strain ATCC 700847 / DSM 10411 / MH2)</name>
    <dbReference type="NCBI Taxonomy" id="760142"/>
    <lineage>
        <taxon>Bacteria</taxon>
        <taxon>Pseudomonadati</taxon>
        <taxon>Campylobacterota</taxon>
        <taxon>Desulfurellia</taxon>
        <taxon>Desulfurellales</taxon>
        <taxon>Hippeaceae</taxon>
        <taxon>Hippea</taxon>
    </lineage>
</organism>
<keyword evidence="8 10" id="KW-0472">Membrane</keyword>
<feature type="transmembrane region" description="Helical" evidence="10">
    <location>
        <begin position="249"/>
        <end position="271"/>
    </location>
</feature>
<evidence type="ECO:0000256" key="6">
    <source>
        <dbReference type="ARBA" id="ARBA00022692"/>
    </source>
</evidence>
<dbReference type="InParanoid" id="F2LWF1"/>